<dbReference type="EC" id="2.7.13.3" evidence="3"/>
<dbReference type="Gene3D" id="3.30.565.10">
    <property type="entry name" value="Histidine kinase-like ATPase, C-terminal domain"/>
    <property type="match status" value="1"/>
</dbReference>
<keyword evidence="23" id="KW-1185">Reference proteome</keyword>
<keyword evidence="11 17" id="KW-1133">Transmembrane helix</keyword>
<organism evidence="22 23">
    <name type="scientific">Candidatus Venteria ishoeyi</name>
    <dbReference type="NCBI Taxonomy" id="1899563"/>
    <lineage>
        <taxon>Bacteria</taxon>
        <taxon>Pseudomonadati</taxon>
        <taxon>Pseudomonadota</taxon>
        <taxon>Gammaproteobacteria</taxon>
        <taxon>Thiotrichales</taxon>
        <taxon>Thiotrichaceae</taxon>
        <taxon>Venteria</taxon>
    </lineage>
</organism>
<comment type="catalytic activity">
    <reaction evidence="1">
        <text>ATP + protein L-histidine = ADP + protein N-phospho-L-histidine.</text>
        <dbReference type="EC" id="2.7.13.3"/>
    </reaction>
</comment>
<dbReference type="InterPro" id="IPR003661">
    <property type="entry name" value="HisK_dim/P_dom"/>
</dbReference>
<dbReference type="Gene3D" id="1.20.120.160">
    <property type="entry name" value="HPT domain"/>
    <property type="match status" value="1"/>
</dbReference>
<dbReference type="PANTHER" id="PTHR45339:SF1">
    <property type="entry name" value="HYBRID SIGNAL TRANSDUCTION HISTIDINE KINASE J"/>
    <property type="match status" value="1"/>
</dbReference>
<dbReference type="SMART" id="SM00387">
    <property type="entry name" value="HATPase_c"/>
    <property type="match status" value="1"/>
</dbReference>
<dbReference type="Pfam" id="PF00512">
    <property type="entry name" value="HisKA"/>
    <property type="match status" value="1"/>
</dbReference>
<dbReference type="InterPro" id="IPR003594">
    <property type="entry name" value="HATPase_dom"/>
</dbReference>
<evidence type="ECO:0000256" key="14">
    <source>
        <dbReference type="PROSITE-ProRule" id="PRU00110"/>
    </source>
</evidence>
<dbReference type="Proteomes" id="UP000236724">
    <property type="component" value="Unassembled WGS sequence"/>
</dbReference>
<keyword evidence="12" id="KW-0902">Two-component regulatory system</keyword>
<accession>A0A1H6FIL4</accession>
<dbReference type="Pfam" id="PF02518">
    <property type="entry name" value="HATPase_c"/>
    <property type="match status" value="1"/>
</dbReference>
<dbReference type="SUPFAM" id="SSF47226">
    <property type="entry name" value="Histidine-containing phosphotransfer domain, HPT domain"/>
    <property type="match status" value="1"/>
</dbReference>
<gene>
    <name evidence="22" type="primary">rpfC_15</name>
    <name evidence="22" type="ORF">MBHS_04747</name>
</gene>
<dbReference type="InterPro" id="IPR003660">
    <property type="entry name" value="HAMP_dom"/>
</dbReference>
<dbReference type="InterPro" id="IPR011006">
    <property type="entry name" value="CheY-like_superfamily"/>
</dbReference>
<evidence type="ECO:0000256" key="4">
    <source>
        <dbReference type="ARBA" id="ARBA00022475"/>
    </source>
</evidence>
<keyword evidence="7 17" id="KW-0812">Transmembrane</keyword>
<dbReference type="AlphaFoldDB" id="A0A1H6FIL4"/>
<evidence type="ECO:0000259" key="18">
    <source>
        <dbReference type="PROSITE" id="PS50109"/>
    </source>
</evidence>
<evidence type="ECO:0000256" key="5">
    <source>
        <dbReference type="ARBA" id="ARBA00022553"/>
    </source>
</evidence>
<dbReference type="Gene3D" id="1.10.287.130">
    <property type="match status" value="1"/>
</dbReference>
<dbReference type="PRINTS" id="PR00344">
    <property type="entry name" value="BCTRLSENSOR"/>
</dbReference>
<dbReference type="SUPFAM" id="SSF55874">
    <property type="entry name" value="ATPase domain of HSP90 chaperone/DNA topoisomerase II/histidine kinase"/>
    <property type="match status" value="1"/>
</dbReference>
<dbReference type="InterPro" id="IPR036890">
    <property type="entry name" value="HATPase_C_sf"/>
</dbReference>
<dbReference type="InterPro" id="IPR004358">
    <property type="entry name" value="Sig_transdc_His_kin-like_C"/>
</dbReference>
<dbReference type="InterPro" id="IPR036641">
    <property type="entry name" value="HPT_dom_sf"/>
</dbReference>
<keyword evidence="16" id="KW-0175">Coiled coil</keyword>
<feature type="coiled-coil region" evidence="16">
    <location>
        <begin position="248"/>
        <end position="278"/>
    </location>
</feature>
<feature type="domain" description="Histidine kinase" evidence="18">
    <location>
        <begin position="285"/>
        <end position="515"/>
    </location>
</feature>
<dbReference type="PROSITE" id="PS50885">
    <property type="entry name" value="HAMP"/>
    <property type="match status" value="1"/>
</dbReference>
<evidence type="ECO:0000256" key="7">
    <source>
        <dbReference type="ARBA" id="ARBA00022692"/>
    </source>
</evidence>
<dbReference type="Pfam" id="PF00672">
    <property type="entry name" value="HAMP"/>
    <property type="match status" value="1"/>
</dbReference>
<dbReference type="GO" id="GO:0005886">
    <property type="term" value="C:plasma membrane"/>
    <property type="evidence" value="ECO:0007669"/>
    <property type="project" value="UniProtKB-SubCell"/>
</dbReference>
<evidence type="ECO:0000313" key="23">
    <source>
        <dbReference type="Proteomes" id="UP000236724"/>
    </source>
</evidence>
<feature type="domain" description="HAMP" evidence="20">
    <location>
        <begin position="212"/>
        <end position="264"/>
    </location>
</feature>
<protein>
    <recommendedName>
        <fullName evidence="3">histidine kinase</fullName>
        <ecNumber evidence="3">2.7.13.3</ecNumber>
    </recommendedName>
</protein>
<dbReference type="CDD" id="cd17546">
    <property type="entry name" value="REC_hyHK_CKI1_RcsC-like"/>
    <property type="match status" value="1"/>
</dbReference>
<evidence type="ECO:0000256" key="16">
    <source>
        <dbReference type="SAM" id="Coils"/>
    </source>
</evidence>
<dbReference type="SMART" id="SM00388">
    <property type="entry name" value="HisKA"/>
    <property type="match status" value="1"/>
</dbReference>
<dbReference type="Gene3D" id="6.10.340.10">
    <property type="match status" value="1"/>
</dbReference>
<dbReference type="CDD" id="cd00082">
    <property type="entry name" value="HisKA"/>
    <property type="match status" value="1"/>
</dbReference>
<evidence type="ECO:0000256" key="9">
    <source>
        <dbReference type="ARBA" id="ARBA00022777"/>
    </source>
</evidence>
<evidence type="ECO:0000256" key="12">
    <source>
        <dbReference type="ARBA" id="ARBA00023012"/>
    </source>
</evidence>
<dbReference type="CDD" id="cd06225">
    <property type="entry name" value="HAMP"/>
    <property type="match status" value="1"/>
</dbReference>
<evidence type="ECO:0000256" key="15">
    <source>
        <dbReference type="PROSITE-ProRule" id="PRU00169"/>
    </source>
</evidence>
<evidence type="ECO:0000256" key="8">
    <source>
        <dbReference type="ARBA" id="ARBA00022741"/>
    </source>
</evidence>
<keyword evidence="13 17" id="KW-0472">Membrane</keyword>
<comment type="caution">
    <text evidence="14">Lacks conserved residue(s) required for the propagation of feature annotation.</text>
</comment>
<dbReference type="InterPro" id="IPR036097">
    <property type="entry name" value="HisK_dim/P_sf"/>
</dbReference>
<feature type="transmembrane region" description="Helical" evidence="17">
    <location>
        <begin position="189"/>
        <end position="211"/>
    </location>
</feature>
<dbReference type="GO" id="GO:0005524">
    <property type="term" value="F:ATP binding"/>
    <property type="evidence" value="ECO:0007669"/>
    <property type="project" value="UniProtKB-KW"/>
</dbReference>
<evidence type="ECO:0000313" key="22">
    <source>
        <dbReference type="EMBL" id="SEH08854.1"/>
    </source>
</evidence>
<evidence type="ECO:0000256" key="13">
    <source>
        <dbReference type="ARBA" id="ARBA00023136"/>
    </source>
</evidence>
<comment type="subcellular location">
    <subcellularLocation>
        <location evidence="2">Cell membrane</location>
        <topology evidence="2">Multi-pass membrane protein</topology>
    </subcellularLocation>
</comment>
<dbReference type="PROSITE" id="PS50109">
    <property type="entry name" value="HIS_KIN"/>
    <property type="match status" value="1"/>
</dbReference>
<dbReference type="InterPro" id="IPR001789">
    <property type="entry name" value="Sig_transdc_resp-reg_receiver"/>
</dbReference>
<keyword evidence="5 15" id="KW-0597">Phosphoprotein</keyword>
<evidence type="ECO:0000259" key="19">
    <source>
        <dbReference type="PROSITE" id="PS50110"/>
    </source>
</evidence>
<dbReference type="PANTHER" id="PTHR45339">
    <property type="entry name" value="HYBRID SIGNAL TRANSDUCTION HISTIDINE KINASE J"/>
    <property type="match status" value="1"/>
</dbReference>
<feature type="domain" description="HPt" evidence="21">
    <location>
        <begin position="699"/>
        <end position="789"/>
    </location>
</feature>
<feature type="transmembrane region" description="Helical" evidence="17">
    <location>
        <begin position="7"/>
        <end position="28"/>
    </location>
</feature>
<dbReference type="SUPFAM" id="SSF158472">
    <property type="entry name" value="HAMP domain-like"/>
    <property type="match status" value="1"/>
</dbReference>
<dbReference type="EMBL" id="FMSV02000556">
    <property type="protein sequence ID" value="SEH08854.1"/>
    <property type="molecule type" value="Genomic_DNA"/>
</dbReference>
<evidence type="ECO:0000259" key="20">
    <source>
        <dbReference type="PROSITE" id="PS50885"/>
    </source>
</evidence>
<dbReference type="InterPro" id="IPR005467">
    <property type="entry name" value="His_kinase_dom"/>
</dbReference>
<evidence type="ECO:0000256" key="3">
    <source>
        <dbReference type="ARBA" id="ARBA00012438"/>
    </source>
</evidence>
<dbReference type="SMART" id="SM00448">
    <property type="entry name" value="REC"/>
    <property type="match status" value="1"/>
</dbReference>
<dbReference type="SMART" id="SM00304">
    <property type="entry name" value="HAMP"/>
    <property type="match status" value="1"/>
</dbReference>
<dbReference type="OrthoDB" id="9792854at2"/>
<sequence length="802" mass="89860">MRLKTRYFLQISSMIISIVLILSSALVWQFRSTLLSLSDSSAEMMVQGRIEQVEHEGQVIINALAENLLNPLYNYNMQAIYELLTVAKQNDQVAYVQVYDATGSLVHNGDENIPDFGKAVAEPLLDSTPRDIQVTLSLDILELSLSMWMMDDPLGGVKLGLSLHKMQQEVLIIHEYMKEQGRQSLYRNLWTVIFSTLGLLLVGGGFVILIVRQLVQPIRQLMHYTDEIGRGHFTLDIKAERHDEIGDLLKAFEKMSKALQQQEKLRKEKEEAEQANRAKSTFLATMSHEIRTPMNGVLGMAELLMGTEQSKEQREFTATIARSGQALLSIINDILDFSKIEAGKLELEYIDFNLPELLKDALELFHERADSKQLTLEVLIQPGVPENLYGDPGRLRQIIINLVGNAFKFTEQGIIKIHVSHLKQGALHRMKALPERATWLHVEIQDTGIGIPESMQAKIFDSFSQADDATTRKYGGTGLGLAISRQLVELMHGRIGIRSQEGQGTTFWFDICLGQGKSQDTGLSLESEQHLSTADKQDDLRIKALSGLVLLAEDNRVNQLVAVNMLKKMHLHADIANHGLEVLQALAKQPYDLILMDCQMPEMDGFSATRAIRQQEQQSGRHIPIIALTANAMKGDQAICIAAGMDDYLSKPFTLDALYVLLKKYLAPADMRCSATSQTDMPPLNLEILAELKNLCAGKANIYQSLIKVYLHKSEESLAQLTTAIAHNDMASLPRIVDNWQKNNARFGAKTLMALCKQLSKLSEAQQARDLLPQIQQEFLRVQAVLQKETTNPIAEKPFNIT</sequence>
<dbReference type="PROSITE" id="PS50894">
    <property type="entry name" value="HPT"/>
    <property type="match status" value="1"/>
</dbReference>
<evidence type="ECO:0000256" key="6">
    <source>
        <dbReference type="ARBA" id="ARBA00022679"/>
    </source>
</evidence>
<evidence type="ECO:0000256" key="2">
    <source>
        <dbReference type="ARBA" id="ARBA00004651"/>
    </source>
</evidence>
<feature type="modified residue" description="4-aspartylphosphate" evidence="15">
    <location>
        <position position="597"/>
    </location>
</feature>
<dbReference type="FunFam" id="3.30.565.10:FF:000010">
    <property type="entry name" value="Sensor histidine kinase RcsC"/>
    <property type="match status" value="1"/>
</dbReference>
<evidence type="ECO:0000256" key="17">
    <source>
        <dbReference type="SAM" id="Phobius"/>
    </source>
</evidence>
<dbReference type="SUPFAM" id="SSF47384">
    <property type="entry name" value="Homodimeric domain of signal transducing histidine kinase"/>
    <property type="match status" value="1"/>
</dbReference>
<dbReference type="PROSITE" id="PS50110">
    <property type="entry name" value="RESPONSE_REGULATORY"/>
    <property type="match status" value="1"/>
</dbReference>
<dbReference type="GO" id="GO:0000155">
    <property type="term" value="F:phosphorelay sensor kinase activity"/>
    <property type="evidence" value="ECO:0007669"/>
    <property type="project" value="InterPro"/>
</dbReference>
<dbReference type="Pfam" id="PF00072">
    <property type="entry name" value="Response_reg"/>
    <property type="match status" value="1"/>
</dbReference>
<keyword evidence="6 22" id="KW-0808">Transferase</keyword>
<evidence type="ECO:0000256" key="11">
    <source>
        <dbReference type="ARBA" id="ARBA00022989"/>
    </source>
</evidence>
<dbReference type="FunFam" id="1.10.287.130:FF:000003">
    <property type="entry name" value="Histidine kinase"/>
    <property type="match status" value="1"/>
</dbReference>
<name>A0A1H6FIL4_9GAMM</name>
<dbReference type="CDD" id="cd16922">
    <property type="entry name" value="HATPase_EvgS-ArcB-TorS-like"/>
    <property type="match status" value="1"/>
</dbReference>
<keyword evidence="9" id="KW-0418">Kinase</keyword>
<reference evidence="22 23" key="1">
    <citation type="submission" date="2016-10" db="EMBL/GenBank/DDBJ databases">
        <authorList>
            <person name="de Groot N.N."/>
        </authorList>
    </citation>
    <scope>NUCLEOTIDE SEQUENCE [LARGE SCALE GENOMIC DNA]</scope>
    <source>
        <strain evidence="22">MBHS1</strain>
    </source>
</reference>
<dbReference type="Gene3D" id="3.40.50.2300">
    <property type="match status" value="1"/>
</dbReference>
<keyword evidence="10" id="KW-0067">ATP-binding</keyword>
<proteinExistence type="predicted"/>
<evidence type="ECO:0000259" key="21">
    <source>
        <dbReference type="PROSITE" id="PS50894"/>
    </source>
</evidence>
<dbReference type="InterPro" id="IPR008207">
    <property type="entry name" value="Sig_transdc_His_kin_Hpt_dom"/>
</dbReference>
<feature type="domain" description="Response regulatory" evidence="19">
    <location>
        <begin position="548"/>
        <end position="666"/>
    </location>
</feature>
<keyword evidence="4" id="KW-1003">Cell membrane</keyword>
<evidence type="ECO:0000256" key="10">
    <source>
        <dbReference type="ARBA" id="ARBA00022840"/>
    </source>
</evidence>
<evidence type="ECO:0000256" key="1">
    <source>
        <dbReference type="ARBA" id="ARBA00000085"/>
    </source>
</evidence>
<keyword evidence="8" id="KW-0547">Nucleotide-binding</keyword>
<dbReference type="SUPFAM" id="SSF52172">
    <property type="entry name" value="CheY-like"/>
    <property type="match status" value="1"/>
</dbReference>